<dbReference type="SUPFAM" id="SSF57938">
    <property type="entry name" value="DnaJ/Hsp40 cysteine-rich domain"/>
    <property type="match status" value="1"/>
</dbReference>
<evidence type="ECO:0000256" key="5">
    <source>
        <dbReference type="ARBA" id="ARBA00023186"/>
    </source>
</evidence>
<keyword evidence="5" id="KW-0143">Chaperone</keyword>
<evidence type="ECO:0000259" key="6">
    <source>
        <dbReference type="Pfam" id="PF01556"/>
    </source>
</evidence>
<dbReference type="Pfam" id="PF01556">
    <property type="entry name" value="DnaJ_C"/>
    <property type="match status" value="1"/>
</dbReference>
<feature type="non-terminal residue" evidence="7">
    <location>
        <position position="181"/>
    </location>
</feature>
<name>T1BR39_9ZZZZ</name>
<dbReference type="GO" id="GO:0031072">
    <property type="term" value="F:heat shock protein binding"/>
    <property type="evidence" value="ECO:0007669"/>
    <property type="project" value="InterPro"/>
</dbReference>
<dbReference type="CDD" id="cd10747">
    <property type="entry name" value="DnaJ_C"/>
    <property type="match status" value="1"/>
</dbReference>
<evidence type="ECO:0000256" key="4">
    <source>
        <dbReference type="ARBA" id="ARBA00022833"/>
    </source>
</evidence>
<keyword evidence="4" id="KW-0862">Zinc</keyword>
<dbReference type="GO" id="GO:0005737">
    <property type="term" value="C:cytoplasm"/>
    <property type="evidence" value="ECO:0007669"/>
    <property type="project" value="TreeGrafter"/>
</dbReference>
<accession>T1BR39</accession>
<dbReference type="InterPro" id="IPR008971">
    <property type="entry name" value="HSP40/DnaJ_pept-bd"/>
</dbReference>
<dbReference type="PANTHER" id="PTHR43096:SF52">
    <property type="entry name" value="DNAJ HOMOLOG 1, MITOCHONDRIAL-RELATED"/>
    <property type="match status" value="1"/>
</dbReference>
<dbReference type="GO" id="GO:0008270">
    <property type="term" value="F:zinc ion binding"/>
    <property type="evidence" value="ECO:0007669"/>
    <property type="project" value="UniProtKB-KW"/>
</dbReference>
<dbReference type="AlphaFoldDB" id="T1BR39"/>
<keyword evidence="3" id="KW-0863">Zinc-finger</keyword>
<evidence type="ECO:0000256" key="1">
    <source>
        <dbReference type="ARBA" id="ARBA00022723"/>
    </source>
</evidence>
<reference evidence="7" key="1">
    <citation type="submission" date="2013-08" db="EMBL/GenBank/DDBJ databases">
        <authorList>
            <person name="Mendez C."/>
            <person name="Richter M."/>
            <person name="Ferrer M."/>
            <person name="Sanchez J."/>
        </authorList>
    </citation>
    <scope>NUCLEOTIDE SEQUENCE</scope>
</reference>
<proteinExistence type="predicted"/>
<sequence length="181" mass="19711">GFFKMVSVVTCKTCGGTGKIPVEQCPTCKGSGTVTISDSVSINIPKGAPDNVKIRFRGHGQSQNGRTGDLYVIISIADEPGITRRGNDIYMQQEISFSEAALGTELEMNLFRERITLKVPAGTQPGESLRIRGSGFPIMNSNSSGDLHVRIMVSVPKKLNAREKELIVELGQMSPKKHSWF</sequence>
<dbReference type="GO" id="GO:0042026">
    <property type="term" value="P:protein refolding"/>
    <property type="evidence" value="ECO:0007669"/>
    <property type="project" value="TreeGrafter"/>
</dbReference>
<feature type="non-terminal residue" evidence="7">
    <location>
        <position position="1"/>
    </location>
</feature>
<dbReference type="GO" id="GO:0051082">
    <property type="term" value="F:unfolded protein binding"/>
    <property type="evidence" value="ECO:0007669"/>
    <property type="project" value="InterPro"/>
</dbReference>
<evidence type="ECO:0000313" key="7">
    <source>
        <dbReference type="EMBL" id="EQD56430.1"/>
    </source>
</evidence>
<dbReference type="Gene3D" id="2.60.260.20">
    <property type="entry name" value="Urease metallochaperone UreE, N-terminal domain"/>
    <property type="match status" value="2"/>
</dbReference>
<dbReference type="CDD" id="cd10719">
    <property type="entry name" value="DnaJ_zf"/>
    <property type="match status" value="1"/>
</dbReference>
<keyword evidence="1" id="KW-0479">Metal-binding</keyword>
<protein>
    <submittedName>
        <fullName evidence="7">Chaperone protein DnaJ</fullName>
    </submittedName>
</protein>
<reference evidence="7" key="2">
    <citation type="journal article" date="2014" name="ISME J.">
        <title>Microbial stratification in low pH oxic and suboxic macroscopic growths along an acid mine drainage.</title>
        <authorList>
            <person name="Mendez-Garcia C."/>
            <person name="Mesa V."/>
            <person name="Sprenger R.R."/>
            <person name="Richter M."/>
            <person name="Diez M.S."/>
            <person name="Solano J."/>
            <person name="Bargiela R."/>
            <person name="Golyshina O.V."/>
            <person name="Manteca A."/>
            <person name="Ramos J.L."/>
            <person name="Gallego J.R."/>
            <person name="Llorente I."/>
            <person name="Martins Dos Santos V.A."/>
            <person name="Jensen O.N."/>
            <person name="Pelaez A.I."/>
            <person name="Sanchez J."/>
            <person name="Ferrer M."/>
        </authorList>
    </citation>
    <scope>NUCLEOTIDE SEQUENCE</scope>
</reference>
<dbReference type="SUPFAM" id="SSF49493">
    <property type="entry name" value="HSP40/DnaJ peptide-binding domain"/>
    <property type="match status" value="2"/>
</dbReference>
<feature type="domain" description="Chaperone DnaJ C-terminal" evidence="6">
    <location>
        <begin position="37"/>
        <end position="156"/>
    </location>
</feature>
<dbReference type="PANTHER" id="PTHR43096">
    <property type="entry name" value="DNAJ HOMOLOG 1, MITOCHONDRIAL-RELATED"/>
    <property type="match status" value="1"/>
</dbReference>
<comment type="caution">
    <text evidence="7">The sequence shown here is derived from an EMBL/GenBank/DDBJ whole genome shotgun (WGS) entry which is preliminary data.</text>
</comment>
<gene>
    <name evidence="7" type="ORF">B2A_05256</name>
</gene>
<dbReference type="InterPro" id="IPR002939">
    <property type="entry name" value="DnaJ_C"/>
</dbReference>
<dbReference type="InterPro" id="IPR036410">
    <property type="entry name" value="HSP_DnaJ_Cys-rich_dom_sf"/>
</dbReference>
<organism evidence="7">
    <name type="scientific">mine drainage metagenome</name>
    <dbReference type="NCBI Taxonomy" id="410659"/>
    <lineage>
        <taxon>unclassified sequences</taxon>
        <taxon>metagenomes</taxon>
        <taxon>ecological metagenomes</taxon>
    </lineage>
</organism>
<dbReference type="FunFam" id="2.60.260.20:FF:000005">
    <property type="entry name" value="Chaperone protein dnaJ 1, mitochondrial"/>
    <property type="match status" value="1"/>
</dbReference>
<keyword evidence="2" id="KW-0677">Repeat</keyword>
<evidence type="ECO:0000256" key="3">
    <source>
        <dbReference type="ARBA" id="ARBA00022771"/>
    </source>
</evidence>
<dbReference type="InterPro" id="IPR001305">
    <property type="entry name" value="HSP_DnaJ_Cys-rich_dom"/>
</dbReference>
<dbReference type="EMBL" id="AUZZ01003634">
    <property type="protein sequence ID" value="EQD56430.1"/>
    <property type="molecule type" value="Genomic_DNA"/>
</dbReference>
<evidence type="ECO:0000256" key="2">
    <source>
        <dbReference type="ARBA" id="ARBA00022737"/>
    </source>
</evidence>